<keyword evidence="1" id="KW-1133">Transmembrane helix</keyword>
<organism evidence="2">
    <name type="scientific">Riptortus pedestris</name>
    <name type="common">Bean bug</name>
    <dbReference type="NCBI Taxonomy" id="329032"/>
    <lineage>
        <taxon>Eukaryota</taxon>
        <taxon>Metazoa</taxon>
        <taxon>Ecdysozoa</taxon>
        <taxon>Arthropoda</taxon>
        <taxon>Hexapoda</taxon>
        <taxon>Insecta</taxon>
        <taxon>Pterygota</taxon>
        <taxon>Neoptera</taxon>
        <taxon>Paraneoptera</taxon>
        <taxon>Hemiptera</taxon>
        <taxon>Heteroptera</taxon>
        <taxon>Panheteroptera</taxon>
        <taxon>Pentatomomorpha</taxon>
        <taxon>Coreoidea</taxon>
        <taxon>Alydidae</taxon>
        <taxon>Riptortus</taxon>
    </lineage>
</organism>
<dbReference type="EMBL" id="AK417164">
    <property type="protein sequence ID" value="BAN20379.1"/>
    <property type="molecule type" value="mRNA"/>
</dbReference>
<protein>
    <submittedName>
        <fullName evidence="2">Cysteine rich secreted protein</fullName>
    </submittedName>
</protein>
<sequence>MTLPSRSSNVRVMFNIEAMFELLVALVFIAYVAGKVHKEDETSTLRDSKVFCSDHKYCGPGFHCCDVANCCPESRACCWPMGNTKCCKDPVWPWDLNKDYNDPSPANVQLL</sequence>
<reference evidence="2" key="1">
    <citation type="journal article" date="2013" name="PLoS ONE">
        <title>Gene expression in gut symbiotic organ of stinkbug affected by extracellular bacterial symbiont.</title>
        <authorList>
            <person name="Futahashi R."/>
            <person name="Tanaka K."/>
            <person name="Tanahashi M."/>
            <person name="Nikoh N."/>
            <person name="Kikuchi Y."/>
            <person name="Lee B.L."/>
            <person name="Fukatsu T."/>
        </authorList>
    </citation>
    <scope>NUCLEOTIDE SEQUENCE</scope>
    <source>
        <tissue evidence="2">Midgut</tissue>
    </source>
</reference>
<proteinExistence type="evidence at transcript level"/>
<accession>R4WD31</accession>
<keyword evidence="1" id="KW-0472">Membrane</keyword>
<feature type="transmembrane region" description="Helical" evidence="1">
    <location>
        <begin position="12"/>
        <end position="33"/>
    </location>
</feature>
<evidence type="ECO:0000256" key="1">
    <source>
        <dbReference type="SAM" id="Phobius"/>
    </source>
</evidence>
<dbReference type="AlphaFoldDB" id="R4WD31"/>
<name>R4WD31_RIPPE</name>
<evidence type="ECO:0000313" key="2">
    <source>
        <dbReference type="EMBL" id="BAN20379.1"/>
    </source>
</evidence>
<keyword evidence="1" id="KW-0812">Transmembrane</keyword>